<protein>
    <submittedName>
        <fullName evidence="1">Uncharacterized protein</fullName>
    </submittedName>
</protein>
<evidence type="ECO:0000313" key="2">
    <source>
        <dbReference type="Proteomes" id="UP000827092"/>
    </source>
</evidence>
<dbReference type="Proteomes" id="UP000827092">
    <property type="component" value="Unassembled WGS sequence"/>
</dbReference>
<comment type="caution">
    <text evidence="1">The sequence shown here is derived from an EMBL/GenBank/DDBJ whole genome shotgun (WGS) entry which is preliminary data.</text>
</comment>
<sequence length="121" mass="13566">MRNSTQQPCRVGQDNASFHRPRQLIPLRFPFFSLDPGIRWLCRVPPCVLSDSNLLVVCLGHLHGLPSFIPPSIFVPEIALTCFKKRAPTWPLLVNAPFWNTDMGEVIFSPSPNCTILPLSA</sequence>
<dbReference type="AlphaFoldDB" id="A0AAV6UCI1"/>
<gene>
    <name evidence="1" type="ORF">JTE90_015467</name>
</gene>
<reference evidence="1 2" key="1">
    <citation type="journal article" date="2022" name="Nat. Ecol. Evol.">
        <title>A masculinizing supergene underlies an exaggerated male reproductive morph in a spider.</title>
        <authorList>
            <person name="Hendrickx F."/>
            <person name="De Corte Z."/>
            <person name="Sonet G."/>
            <person name="Van Belleghem S.M."/>
            <person name="Kostlbacher S."/>
            <person name="Vangestel C."/>
        </authorList>
    </citation>
    <scope>NUCLEOTIDE SEQUENCE [LARGE SCALE GENOMIC DNA]</scope>
    <source>
        <strain evidence="1">W744_W776</strain>
    </source>
</reference>
<accession>A0AAV6UCI1</accession>
<organism evidence="1 2">
    <name type="scientific">Oedothorax gibbosus</name>
    <dbReference type="NCBI Taxonomy" id="931172"/>
    <lineage>
        <taxon>Eukaryota</taxon>
        <taxon>Metazoa</taxon>
        <taxon>Ecdysozoa</taxon>
        <taxon>Arthropoda</taxon>
        <taxon>Chelicerata</taxon>
        <taxon>Arachnida</taxon>
        <taxon>Araneae</taxon>
        <taxon>Araneomorphae</taxon>
        <taxon>Entelegynae</taxon>
        <taxon>Araneoidea</taxon>
        <taxon>Linyphiidae</taxon>
        <taxon>Erigoninae</taxon>
        <taxon>Oedothorax</taxon>
    </lineage>
</organism>
<proteinExistence type="predicted"/>
<name>A0AAV6UCI1_9ARAC</name>
<evidence type="ECO:0000313" key="1">
    <source>
        <dbReference type="EMBL" id="KAG8181449.1"/>
    </source>
</evidence>
<keyword evidence="2" id="KW-1185">Reference proteome</keyword>
<dbReference type="EMBL" id="JAFNEN010000515">
    <property type="protein sequence ID" value="KAG8181449.1"/>
    <property type="molecule type" value="Genomic_DNA"/>
</dbReference>